<evidence type="ECO:0000256" key="2">
    <source>
        <dbReference type="ARBA" id="ARBA00023012"/>
    </source>
</evidence>
<keyword evidence="3" id="KW-0805">Transcription regulation</keyword>
<evidence type="ECO:0000259" key="9">
    <source>
        <dbReference type="PROSITE" id="PS51755"/>
    </source>
</evidence>
<name>A0AAP2DR89_9BACT</name>
<feature type="modified residue" description="4-aspartylphosphate" evidence="6">
    <location>
        <position position="54"/>
    </location>
</feature>
<dbReference type="InterPro" id="IPR036388">
    <property type="entry name" value="WH-like_DNA-bd_sf"/>
</dbReference>
<keyword evidence="4 7" id="KW-0238">DNA-binding</keyword>
<evidence type="ECO:0000256" key="4">
    <source>
        <dbReference type="ARBA" id="ARBA00023125"/>
    </source>
</evidence>
<keyword evidence="11" id="KW-1185">Reference proteome</keyword>
<evidence type="ECO:0000313" key="10">
    <source>
        <dbReference type="EMBL" id="MBT1701015.1"/>
    </source>
</evidence>
<dbReference type="CDD" id="cd17574">
    <property type="entry name" value="REC_OmpR"/>
    <property type="match status" value="1"/>
</dbReference>
<dbReference type="AlphaFoldDB" id="A0AAP2DR89"/>
<gene>
    <name evidence="10" type="ORF">KK083_29245</name>
</gene>
<feature type="domain" description="OmpR/PhoB-type" evidence="9">
    <location>
        <begin position="130"/>
        <end position="227"/>
    </location>
</feature>
<dbReference type="SMART" id="SM00448">
    <property type="entry name" value="REC"/>
    <property type="match status" value="1"/>
</dbReference>
<dbReference type="EMBL" id="JAHESF010000054">
    <property type="protein sequence ID" value="MBT1701015.1"/>
    <property type="molecule type" value="Genomic_DNA"/>
</dbReference>
<evidence type="ECO:0000256" key="5">
    <source>
        <dbReference type="ARBA" id="ARBA00023163"/>
    </source>
</evidence>
<dbReference type="PANTHER" id="PTHR48111">
    <property type="entry name" value="REGULATOR OF RPOS"/>
    <property type="match status" value="1"/>
</dbReference>
<proteinExistence type="predicted"/>
<dbReference type="Pfam" id="PF00072">
    <property type="entry name" value="Response_reg"/>
    <property type="match status" value="1"/>
</dbReference>
<evidence type="ECO:0000256" key="6">
    <source>
        <dbReference type="PROSITE-ProRule" id="PRU00169"/>
    </source>
</evidence>
<dbReference type="SMART" id="SM00862">
    <property type="entry name" value="Trans_reg_C"/>
    <property type="match status" value="1"/>
</dbReference>
<dbReference type="InterPro" id="IPR011006">
    <property type="entry name" value="CheY-like_superfamily"/>
</dbReference>
<organism evidence="10 11">
    <name type="scientific">Chryseosolibacter histidini</name>
    <dbReference type="NCBI Taxonomy" id="2782349"/>
    <lineage>
        <taxon>Bacteria</taxon>
        <taxon>Pseudomonadati</taxon>
        <taxon>Bacteroidota</taxon>
        <taxon>Cytophagia</taxon>
        <taxon>Cytophagales</taxon>
        <taxon>Chryseotaleaceae</taxon>
        <taxon>Chryseosolibacter</taxon>
    </lineage>
</organism>
<dbReference type="GO" id="GO:0006355">
    <property type="term" value="P:regulation of DNA-templated transcription"/>
    <property type="evidence" value="ECO:0007669"/>
    <property type="project" value="InterPro"/>
</dbReference>
<feature type="DNA-binding region" description="OmpR/PhoB-type" evidence="7">
    <location>
        <begin position="130"/>
        <end position="227"/>
    </location>
</feature>
<dbReference type="InterPro" id="IPR001867">
    <property type="entry name" value="OmpR/PhoB-type_DNA-bd"/>
</dbReference>
<dbReference type="FunFam" id="3.40.50.2300:FF:000001">
    <property type="entry name" value="DNA-binding response regulator PhoB"/>
    <property type="match status" value="1"/>
</dbReference>
<dbReference type="PROSITE" id="PS51755">
    <property type="entry name" value="OMPR_PHOB"/>
    <property type="match status" value="1"/>
</dbReference>
<keyword evidence="5" id="KW-0804">Transcription</keyword>
<evidence type="ECO:0000313" key="11">
    <source>
        <dbReference type="Proteomes" id="UP001319200"/>
    </source>
</evidence>
<accession>A0AAP2DR89</accession>
<dbReference type="InterPro" id="IPR039420">
    <property type="entry name" value="WalR-like"/>
</dbReference>
<keyword evidence="2" id="KW-0902">Two-component regulatory system</keyword>
<protein>
    <submittedName>
        <fullName evidence="10">Response regulator transcription factor</fullName>
    </submittedName>
</protein>
<dbReference type="Gene3D" id="6.10.250.690">
    <property type="match status" value="1"/>
</dbReference>
<dbReference type="GO" id="GO:0005829">
    <property type="term" value="C:cytosol"/>
    <property type="evidence" value="ECO:0007669"/>
    <property type="project" value="TreeGrafter"/>
</dbReference>
<sequence>MNSYNILFVEDDINLGYILKEYIQLHGFSVTWAKDGQEGLACAEKHHFHLVILDVMMPRMDGFELARLIREKKNLPVIFLTAKALLVDKLKGFRIGADDYIVKPVEEEELIARIQVILKRYYPAAGSEADNIFEIGHYRFDFHNRQLLLGEETITITTKEADLLRMLCHNINQVLDRKETLLKLWGSADYFSRRNMDVFITRLRKHLAKDPQIRIVNIHGKGFMLRSEGNLQ</sequence>
<dbReference type="GO" id="GO:0000156">
    <property type="term" value="F:phosphorelay response regulator activity"/>
    <property type="evidence" value="ECO:0007669"/>
    <property type="project" value="TreeGrafter"/>
</dbReference>
<dbReference type="RefSeq" id="WP_254169702.1">
    <property type="nucleotide sequence ID" value="NZ_JAHESF010000054.1"/>
</dbReference>
<dbReference type="SUPFAM" id="SSF52172">
    <property type="entry name" value="CheY-like"/>
    <property type="match status" value="1"/>
</dbReference>
<dbReference type="GO" id="GO:0000976">
    <property type="term" value="F:transcription cis-regulatory region binding"/>
    <property type="evidence" value="ECO:0007669"/>
    <property type="project" value="TreeGrafter"/>
</dbReference>
<evidence type="ECO:0000256" key="3">
    <source>
        <dbReference type="ARBA" id="ARBA00023015"/>
    </source>
</evidence>
<keyword evidence="1 6" id="KW-0597">Phosphoprotein</keyword>
<dbReference type="Gene3D" id="1.10.10.10">
    <property type="entry name" value="Winged helix-like DNA-binding domain superfamily/Winged helix DNA-binding domain"/>
    <property type="match status" value="1"/>
</dbReference>
<feature type="domain" description="Response regulatory" evidence="8">
    <location>
        <begin position="5"/>
        <end position="118"/>
    </location>
</feature>
<evidence type="ECO:0000256" key="1">
    <source>
        <dbReference type="ARBA" id="ARBA00022553"/>
    </source>
</evidence>
<dbReference type="CDD" id="cd00383">
    <property type="entry name" value="trans_reg_C"/>
    <property type="match status" value="1"/>
</dbReference>
<dbReference type="Proteomes" id="UP001319200">
    <property type="component" value="Unassembled WGS sequence"/>
</dbReference>
<dbReference type="GO" id="GO:0032993">
    <property type="term" value="C:protein-DNA complex"/>
    <property type="evidence" value="ECO:0007669"/>
    <property type="project" value="TreeGrafter"/>
</dbReference>
<evidence type="ECO:0000259" key="8">
    <source>
        <dbReference type="PROSITE" id="PS50110"/>
    </source>
</evidence>
<evidence type="ECO:0000256" key="7">
    <source>
        <dbReference type="PROSITE-ProRule" id="PRU01091"/>
    </source>
</evidence>
<dbReference type="PANTHER" id="PTHR48111:SF40">
    <property type="entry name" value="PHOSPHATE REGULON TRANSCRIPTIONAL REGULATORY PROTEIN PHOB"/>
    <property type="match status" value="1"/>
</dbReference>
<comment type="caution">
    <text evidence="10">The sequence shown here is derived from an EMBL/GenBank/DDBJ whole genome shotgun (WGS) entry which is preliminary data.</text>
</comment>
<reference evidence="10 11" key="1">
    <citation type="submission" date="2021-05" db="EMBL/GenBank/DDBJ databases">
        <title>A Polyphasic approach of four new species of the genus Ohtaekwangia: Ohtaekwangia histidinii sp. nov., Ohtaekwangia cretensis sp. nov., Ohtaekwangia indiensis sp. nov., Ohtaekwangia reichenbachii sp. nov. from diverse environment.</title>
        <authorList>
            <person name="Octaviana S."/>
        </authorList>
    </citation>
    <scope>NUCLEOTIDE SEQUENCE [LARGE SCALE GENOMIC DNA]</scope>
    <source>
        <strain evidence="10 11">PWU4</strain>
    </source>
</reference>
<dbReference type="Gene3D" id="3.40.50.2300">
    <property type="match status" value="1"/>
</dbReference>
<dbReference type="Pfam" id="PF00486">
    <property type="entry name" value="Trans_reg_C"/>
    <property type="match status" value="1"/>
</dbReference>
<dbReference type="InterPro" id="IPR001789">
    <property type="entry name" value="Sig_transdc_resp-reg_receiver"/>
</dbReference>
<dbReference type="PROSITE" id="PS50110">
    <property type="entry name" value="RESPONSE_REGULATORY"/>
    <property type="match status" value="1"/>
</dbReference>